<keyword evidence="4 5" id="KW-0472">Membrane</keyword>
<feature type="transmembrane region" description="Helical" evidence="5">
    <location>
        <begin position="151"/>
        <end position="174"/>
    </location>
</feature>
<dbReference type="Proteomes" id="UP000215563">
    <property type="component" value="Unassembled WGS sequence"/>
</dbReference>
<feature type="transmembrane region" description="Helical" evidence="5">
    <location>
        <begin position="33"/>
        <end position="49"/>
    </location>
</feature>
<evidence type="ECO:0000256" key="3">
    <source>
        <dbReference type="ARBA" id="ARBA00022989"/>
    </source>
</evidence>
<organism evidence="6 7">
    <name type="scientific">Amycolatopsis alba DSM 44262</name>
    <dbReference type="NCBI Taxonomy" id="1125972"/>
    <lineage>
        <taxon>Bacteria</taxon>
        <taxon>Bacillati</taxon>
        <taxon>Actinomycetota</taxon>
        <taxon>Actinomycetes</taxon>
        <taxon>Pseudonocardiales</taxon>
        <taxon>Pseudonocardiaceae</taxon>
        <taxon>Amycolatopsis</taxon>
    </lineage>
</organism>
<feature type="transmembrane region" description="Helical" evidence="5">
    <location>
        <begin position="337"/>
        <end position="356"/>
    </location>
</feature>
<evidence type="ECO:0000256" key="1">
    <source>
        <dbReference type="ARBA" id="ARBA00004141"/>
    </source>
</evidence>
<dbReference type="OrthoDB" id="5187293at2"/>
<proteinExistence type="predicted"/>
<accession>A0A229S221</accession>
<feature type="transmembrane region" description="Helical" evidence="5">
    <location>
        <begin position="61"/>
        <end position="80"/>
    </location>
</feature>
<comment type="caution">
    <text evidence="6">The sequence shown here is derived from an EMBL/GenBank/DDBJ whole genome shotgun (WGS) entry which is preliminary data.</text>
</comment>
<dbReference type="RefSeq" id="WP_020629826.1">
    <property type="nucleotide sequence ID" value="NZ_KB913032.1"/>
</dbReference>
<dbReference type="PANTHER" id="PTHR33514:SF15">
    <property type="entry name" value="COBALT TRANSPORT PROTEIN"/>
    <property type="match status" value="1"/>
</dbReference>
<feature type="transmembrane region" description="Helical" evidence="5">
    <location>
        <begin position="300"/>
        <end position="317"/>
    </location>
</feature>
<name>A0A229S221_AMYAL</name>
<evidence type="ECO:0000256" key="4">
    <source>
        <dbReference type="ARBA" id="ARBA00023136"/>
    </source>
</evidence>
<sequence length="375" mass="40368">MTSYFLPRDLHPAAWWVWALGLAVAATRTTNPWLLLTIVAVTGYVVVARRSEAPWALAFRLYLYLGAFIVAIRVFFRVVFGGAEGSTIILRLPEIPLPEWAAGIRLFGDVSAESLLGGLYDGMRLATMVICLGAANALANPKRLLKAMPPALYEVGTAVIVALSVFPQLAESVLRVRRARKLRGGSGKKKVKALHTVLIPVLEDALSRSLQLAASMDSRGYGRAGLVEARTRLITGTLMIVGLIGVCVGVYATLDGSTPRYLAAPVLSVGLVIGLVGFWSAGKRVRRTRYRPDRWHLPEIVVAVSGIAVAAILFTTSEVNPMNMNPSLITLSWPSLSWGPLLGVLIGVLPAFLTPVPEPPYAALEEPVLEKEGTA</sequence>
<feature type="transmembrane region" description="Helical" evidence="5">
    <location>
        <begin position="233"/>
        <end position="254"/>
    </location>
</feature>
<protein>
    <submittedName>
        <fullName evidence="6">Energy-coupling factor transporter transmembrane protein EcfT</fullName>
    </submittedName>
</protein>
<dbReference type="Pfam" id="PF02361">
    <property type="entry name" value="CbiQ"/>
    <property type="match status" value="1"/>
</dbReference>
<reference evidence="6 7" key="1">
    <citation type="submission" date="2017-07" db="EMBL/GenBank/DDBJ databases">
        <title>Amycolatopsis alba DSM 44262 Genome sequencing and assembly.</title>
        <authorList>
            <person name="Kaur N."/>
            <person name="Mayilraj S."/>
        </authorList>
    </citation>
    <scope>NUCLEOTIDE SEQUENCE [LARGE SCALE GENOMIC DNA]</scope>
    <source>
        <strain evidence="6 7">DSM 44262</strain>
    </source>
</reference>
<dbReference type="PANTHER" id="PTHR33514">
    <property type="entry name" value="PROTEIN ABCI12, CHLOROPLASTIC"/>
    <property type="match status" value="1"/>
</dbReference>
<evidence type="ECO:0000256" key="5">
    <source>
        <dbReference type="SAM" id="Phobius"/>
    </source>
</evidence>
<dbReference type="EMBL" id="NMQU01000023">
    <property type="protein sequence ID" value="OXM52958.1"/>
    <property type="molecule type" value="Genomic_DNA"/>
</dbReference>
<dbReference type="CDD" id="cd16914">
    <property type="entry name" value="EcfT"/>
    <property type="match status" value="1"/>
</dbReference>
<keyword evidence="7" id="KW-1185">Reference proteome</keyword>
<keyword evidence="2 5" id="KW-0812">Transmembrane</keyword>
<dbReference type="InterPro" id="IPR003339">
    <property type="entry name" value="ABC/ECF_trnsptr_transmembrane"/>
</dbReference>
<gene>
    <name evidence="6" type="ORF">CFP75_08835</name>
</gene>
<dbReference type="AlphaFoldDB" id="A0A229S221"/>
<comment type="subcellular location">
    <subcellularLocation>
        <location evidence="1">Membrane</location>
        <topology evidence="1">Multi-pass membrane protein</topology>
    </subcellularLocation>
</comment>
<keyword evidence="3 5" id="KW-1133">Transmembrane helix</keyword>
<evidence type="ECO:0000313" key="7">
    <source>
        <dbReference type="Proteomes" id="UP000215563"/>
    </source>
</evidence>
<feature type="transmembrane region" description="Helical" evidence="5">
    <location>
        <begin position="260"/>
        <end position="279"/>
    </location>
</feature>
<dbReference type="GO" id="GO:0005886">
    <property type="term" value="C:plasma membrane"/>
    <property type="evidence" value="ECO:0007669"/>
    <property type="project" value="TreeGrafter"/>
</dbReference>
<evidence type="ECO:0000313" key="6">
    <source>
        <dbReference type="EMBL" id="OXM52958.1"/>
    </source>
</evidence>
<evidence type="ECO:0000256" key="2">
    <source>
        <dbReference type="ARBA" id="ARBA00022692"/>
    </source>
</evidence>